<evidence type="ECO:0000256" key="3">
    <source>
        <dbReference type="ARBA" id="ARBA00022679"/>
    </source>
</evidence>
<dbReference type="Gene3D" id="3.30.420.10">
    <property type="entry name" value="Ribonuclease H-like superfamily/Ribonuclease H"/>
    <property type="match status" value="1"/>
</dbReference>
<dbReference type="PROSITE" id="PS50994">
    <property type="entry name" value="INTEGRASE"/>
    <property type="match status" value="1"/>
</dbReference>
<dbReference type="InterPro" id="IPR043128">
    <property type="entry name" value="Rev_trsase/Diguanyl_cyclase"/>
</dbReference>
<dbReference type="InterPro" id="IPR041373">
    <property type="entry name" value="RT_RNaseH"/>
</dbReference>
<dbReference type="Ensembl" id="ENSLLET00000030831.1">
    <property type="protein sequence ID" value="ENSLLEP00000029687.1"/>
    <property type="gene ID" value="ENSLLEG00000018838.1"/>
</dbReference>
<dbReference type="CDD" id="cd01647">
    <property type="entry name" value="RT_LTR"/>
    <property type="match status" value="1"/>
</dbReference>
<dbReference type="InterPro" id="IPR012337">
    <property type="entry name" value="RNaseH-like_sf"/>
</dbReference>
<dbReference type="InterPro" id="IPR050951">
    <property type="entry name" value="Retrovirus_Pol_polyprotein"/>
</dbReference>
<feature type="domain" description="Reverse transcriptase" evidence="9">
    <location>
        <begin position="288"/>
        <end position="466"/>
    </location>
</feature>
<dbReference type="Pfam" id="PF17917">
    <property type="entry name" value="RT_RNaseH"/>
    <property type="match status" value="1"/>
</dbReference>
<dbReference type="PROSITE" id="PS50878">
    <property type="entry name" value="RT_POL"/>
    <property type="match status" value="1"/>
</dbReference>
<dbReference type="Gene3D" id="3.30.70.270">
    <property type="match status" value="2"/>
</dbReference>
<dbReference type="InterPro" id="IPR036397">
    <property type="entry name" value="RNaseH_sf"/>
</dbReference>
<keyword evidence="6" id="KW-0255">Endonuclease</keyword>
<keyword evidence="3" id="KW-0808">Transferase</keyword>
<feature type="domain" description="Integrase catalytic" evidence="10">
    <location>
        <begin position="1"/>
        <end position="69"/>
    </location>
</feature>
<dbReference type="GeneTree" id="ENSGT01100000263500"/>
<protein>
    <recommendedName>
        <fullName evidence="2">ribonuclease H</fullName>
        <ecNumber evidence="2">3.1.26.4</ecNumber>
    </recommendedName>
</protein>
<dbReference type="AlphaFoldDB" id="A0A8C5PYB1"/>
<evidence type="ECO:0000256" key="8">
    <source>
        <dbReference type="ARBA" id="ARBA00022918"/>
    </source>
</evidence>
<reference evidence="11" key="2">
    <citation type="submission" date="2025-09" db="UniProtKB">
        <authorList>
            <consortium name="Ensembl"/>
        </authorList>
    </citation>
    <scope>IDENTIFICATION</scope>
</reference>
<evidence type="ECO:0000256" key="4">
    <source>
        <dbReference type="ARBA" id="ARBA00022695"/>
    </source>
</evidence>
<dbReference type="FunFam" id="3.30.70.270:FF:000020">
    <property type="entry name" value="Transposon Tf2-6 polyprotein-like Protein"/>
    <property type="match status" value="1"/>
</dbReference>
<comment type="similarity">
    <text evidence="1">Belongs to the beta type-B retroviral polymerase family. HERV class-II K(HML-2) pol subfamily.</text>
</comment>
<dbReference type="EC" id="3.1.26.4" evidence="2"/>
<dbReference type="InterPro" id="IPR001584">
    <property type="entry name" value="Integrase_cat-core"/>
</dbReference>
<dbReference type="SUPFAM" id="SSF53098">
    <property type="entry name" value="Ribonuclease H-like"/>
    <property type="match status" value="1"/>
</dbReference>
<dbReference type="GO" id="GO:0004523">
    <property type="term" value="F:RNA-DNA hybrid ribonuclease activity"/>
    <property type="evidence" value="ECO:0007669"/>
    <property type="project" value="UniProtKB-EC"/>
</dbReference>
<name>A0A8C5PYB1_9ANUR</name>
<dbReference type="GO" id="GO:0003676">
    <property type="term" value="F:nucleic acid binding"/>
    <property type="evidence" value="ECO:0007669"/>
    <property type="project" value="InterPro"/>
</dbReference>
<evidence type="ECO:0000313" key="12">
    <source>
        <dbReference type="Proteomes" id="UP000694569"/>
    </source>
</evidence>
<dbReference type="GO" id="GO:0003964">
    <property type="term" value="F:RNA-directed DNA polymerase activity"/>
    <property type="evidence" value="ECO:0007669"/>
    <property type="project" value="UniProtKB-KW"/>
</dbReference>
<dbReference type="PANTHER" id="PTHR37984:SF5">
    <property type="entry name" value="PROTEIN NYNRIN-LIKE"/>
    <property type="match status" value="1"/>
</dbReference>
<proteinExistence type="inferred from homology"/>
<keyword evidence="12" id="KW-1185">Reference proteome</keyword>
<accession>A0A8C5PYB1</accession>
<evidence type="ECO:0000256" key="2">
    <source>
        <dbReference type="ARBA" id="ARBA00012180"/>
    </source>
</evidence>
<evidence type="ECO:0000256" key="5">
    <source>
        <dbReference type="ARBA" id="ARBA00022722"/>
    </source>
</evidence>
<keyword evidence="4" id="KW-0548">Nucleotidyltransferase</keyword>
<dbReference type="InterPro" id="IPR043502">
    <property type="entry name" value="DNA/RNA_pol_sf"/>
</dbReference>
<evidence type="ECO:0000313" key="11">
    <source>
        <dbReference type="Ensembl" id="ENSLLEP00000029687.1"/>
    </source>
</evidence>
<reference evidence="11" key="1">
    <citation type="submission" date="2025-08" db="UniProtKB">
        <authorList>
            <consortium name="Ensembl"/>
        </authorList>
    </citation>
    <scope>IDENTIFICATION</scope>
</reference>
<dbReference type="Proteomes" id="UP000694569">
    <property type="component" value="Unplaced"/>
</dbReference>
<evidence type="ECO:0000256" key="6">
    <source>
        <dbReference type="ARBA" id="ARBA00022759"/>
    </source>
</evidence>
<evidence type="ECO:0000259" key="10">
    <source>
        <dbReference type="PROSITE" id="PS50994"/>
    </source>
</evidence>
<dbReference type="GO" id="GO:0015074">
    <property type="term" value="P:DNA integration"/>
    <property type="evidence" value="ECO:0007669"/>
    <property type="project" value="InterPro"/>
</dbReference>
<dbReference type="Gene3D" id="3.10.10.10">
    <property type="entry name" value="HIV Type 1 Reverse Transcriptase, subunit A, domain 1"/>
    <property type="match status" value="1"/>
</dbReference>
<dbReference type="FunFam" id="3.10.20.370:FF:000001">
    <property type="entry name" value="Retrovirus-related Pol polyprotein from transposon 17.6-like protein"/>
    <property type="match status" value="1"/>
</dbReference>
<dbReference type="OrthoDB" id="9896349at2759"/>
<dbReference type="CDD" id="cd09274">
    <property type="entry name" value="RNase_HI_RT_Ty3"/>
    <property type="match status" value="1"/>
</dbReference>
<dbReference type="InterPro" id="IPR000477">
    <property type="entry name" value="RT_dom"/>
</dbReference>
<dbReference type="SUPFAM" id="SSF56672">
    <property type="entry name" value="DNA/RNA polymerases"/>
    <property type="match status" value="1"/>
</dbReference>
<dbReference type="Pfam" id="PF22938">
    <property type="entry name" value="Integrase_p58_C"/>
    <property type="match status" value="1"/>
</dbReference>
<keyword evidence="5" id="KW-0540">Nuclease</keyword>
<dbReference type="InterPro" id="IPR054465">
    <property type="entry name" value="Integrase_p58-like_C"/>
</dbReference>
<evidence type="ECO:0000256" key="7">
    <source>
        <dbReference type="ARBA" id="ARBA00022801"/>
    </source>
</evidence>
<keyword evidence="8" id="KW-0695">RNA-directed DNA polymerase</keyword>
<keyword evidence="7" id="KW-0378">Hydrolase</keyword>
<evidence type="ECO:0000259" key="9">
    <source>
        <dbReference type="PROSITE" id="PS50878"/>
    </source>
</evidence>
<dbReference type="Pfam" id="PF00078">
    <property type="entry name" value="RVT_1"/>
    <property type="match status" value="1"/>
</dbReference>
<evidence type="ECO:0000256" key="1">
    <source>
        <dbReference type="ARBA" id="ARBA00010879"/>
    </source>
</evidence>
<sequence>MHLRTSVYHPQTDGLVERFNKTLKSMLKKVVDKDGKNWDYLLPYLMFAIREVPQSSTGYSPFELLYGRHPRGLLDIAKETWEGKKTPHKSITEHISQMQDRITVVMPIVKEHLAQSQAAQQRIYNRDARVRIFSPGDRVLVLVPTVESKFLAKWQGPFEVIERVGQVNYKIHQPGKRKPEQIYHVNLLKPWKDRVSLAAGFIPITHQLDTEHPQVPEVKIAESLSKSQKQEVREFLIKKREKFSELPGQTLVTQHDIVAEPGARVKLKPYRIPEARRKDISREVKKMFELDIIEESSSDWSSPIVLVPKRDGSWRFCNDFRKLNSVTKFDTYPMPWVDELIDRLGTARYLTTLDLTKGYWQIPLTEGAKEKTAFVTPEGSFQYKKMPFGLQNAPATFQRAMDKLLRPHQQYAAAYLDDIVVHSTDWESHLPRVQAVLETLHRAGITANPKKCALGLEEAKYLGYTIGRGVIKPQLNKVEAIQEWPRPTSKKQVRAFLGITGYYRRFIPNFATLAAPLTGLTKGKNLMVKWSPEAEESFQVLKRALCAQPILYSPDFSKDFVVQTDASDVGLGAVLSQVHNGEEHPVVYLSRKLNDHEQKYAVIEKEGLAIKWALDALRYYLLGRQFDLVTDHAPLKWMALKKETNRRVNRWFLALQDYSFTVKHRLGKKMANVDALSRVYACVADSVPPRGLKQGGRVCNRASCREQGKVLSGVYVSPRFLSYTFRNL</sequence>
<dbReference type="PANTHER" id="PTHR37984">
    <property type="entry name" value="PROTEIN CBG26694"/>
    <property type="match status" value="1"/>
</dbReference>
<organism evidence="11 12">
    <name type="scientific">Leptobrachium leishanense</name>
    <name type="common">Leishan spiny toad</name>
    <dbReference type="NCBI Taxonomy" id="445787"/>
    <lineage>
        <taxon>Eukaryota</taxon>
        <taxon>Metazoa</taxon>
        <taxon>Chordata</taxon>
        <taxon>Craniata</taxon>
        <taxon>Vertebrata</taxon>
        <taxon>Euteleostomi</taxon>
        <taxon>Amphibia</taxon>
        <taxon>Batrachia</taxon>
        <taxon>Anura</taxon>
        <taxon>Pelobatoidea</taxon>
        <taxon>Megophryidae</taxon>
        <taxon>Leptobrachium</taxon>
    </lineage>
</organism>